<keyword evidence="4" id="KW-0472">Membrane</keyword>
<dbReference type="InterPro" id="IPR008996">
    <property type="entry name" value="IL1/FGF"/>
</dbReference>
<evidence type="ECO:0000256" key="3">
    <source>
        <dbReference type="SAM" id="MobiDB-lite"/>
    </source>
</evidence>
<dbReference type="PRINTS" id="PR00262">
    <property type="entry name" value="IL1HBGF"/>
</dbReference>
<dbReference type="PROSITE" id="PS00247">
    <property type="entry name" value="HBGF_FGF"/>
    <property type="match status" value="1"/>
</dbReference>
<keyword evidence="4" id="KW-1133">Transmembrane helix</keyword>
<dbReference type="PRINTS" id="PR00263">
    <property type="entry name" value="HBGFFGF"/>
</dbReference>
<dbReference type="EMBL" id="GBYB01010070">
    <property type="protein sequence ID" value="JAG79837.1"/>
    <property type="molecule type" value="Transcribed_RNA"/>
</dbReference>
<dbReference type="InterPro" id="IPR002209">
    <property type="entry name" value="Fibroblast_GF_fam"/>
</dbReference>
<proteinExistence type="inferred from homology"/>
<dbReference type="SMART" id="SM00442">
    <property type="entry name" value="FGF"/>
    <property type="match status" value="1"/>
</dbReference>
<gene>
    <name evidence="5" type="primary">FGF</name>
    <name evidence="5" type="ORF">g.38394</name>
</gene>
<dbReference type="Gene3D" id="2.80.10.50">
    <property type="match status" value="1"/>
</dbReference>
<sequence>MPGEIDTGGPSVLHRYSDGPKSIFTQEEDNSVQLAQDDNTGVENKRTWWHGLPRELWQVQRKESRDWSRRRVLEKIIVTNDNNELVKSHQNFLDWKTETLNHQWNRGDSAESQADPRFRLGVVETDLQGSSEPSEISSQCFSSSDNRRYINLNSHGHTDHQCGVIKRWFVDTRYKFNAEKKKTKWPSKRLFYIEFVLLLLLIVIGHTRVVKSSLRIATIGTLFGVVGAAPVELDAGIRAERSANLSHITGASRKIRMYIKNRHLQILSDGTVNGSNDDTSDYTIFQRTSVSRGQLRIQGVATCLYLCMDSCGLLYGSREYTEDCLFNETLEQHNYNTYSSVRWSTPRKTLYLGLNRHGQPRRVQARGHNLGRLSAYARVLTQVAPPDRVEALHSRMLGAQHGVRHHHNSHHHRHLQQTVCPTLQPQEKDGRDRFRCRKRKKRKKRKRRCEEGEPLGSHCEIYQRDSGHRANAEVPGEGPPTSKRSCEDAASDEFCRRQALNAPSKKRKSRIEIDSKKENNYQVKKKDTKKKSGKKSSTDAPGDARATMPTIIGGGKRREQISKRNNQGKKKIPNRSTRTTLPVLTDYSNQSSISWQSMSMSTTVMMSNPRNLSALPKKRVTGSMNIEKSILEKELNFMHEKSFDLMTTISTADSEENSSLQSPFHVSGEPSVSSFTEDSSTEVSGEDLENDDEQTTLALDYSTAMTTMDTIPPERTEDYTKATTPTILKSLEASRRLDHEADASGILERFSFGRLTM</sequence>
<evidence type="ECO:0000313" key="5">
    <source>
        <dbReference type="EMBL" id="JAG79837.1"/>
    </source>
</evidence>
<dbReference type="SUPFAM" id="SSF50353">
    <property type="entry name" value="Cytokine"/>
    <property type="match status" value="1"/>
</dbReference>
<dbReference type="PANTHER" id="PTHR11486">
    <property type="entry name" value="FIBROBLAST GROWTH FACTOR"/>
    <property type="match status" value="1"/>
</dbReference>
<feature type="compositionally biased region" description="Polar residues" evidence="3">
    <location>
        <begin position="654"/>
        <end position="683"/>
    </location>
</feature>
<feature type="region of interest" description="Disordered" evidence="3">
    <location>
        <begin position="654"/>
        <end position="693"/>
    </location>
</feature>
<feature type="compositionally biased region" description="Basic and acidic residues" evidence="3">
    <location>
        <begin position="461"/>
        <end position="471"/>
    </location>
</feature>
<organism evidence="5">
    <name type="scientific">Fopius arisanus</name>
    <dbReference type="NCBI Taxonomy" id="64838"/>
    <lineage>
        <taxon>Eukaryota</taxon>
        <taxon>Metazoa</taxon>
        <taxon>Ecdysozoa</taxon>
        <taxon>Arthropoda</taxon>
        <taxon>Hexapoda</taxon>
        <taxon>Insecta</taxon>
        <taxon>Pterygota</taxon>
        <taxon>Neoptera</taxon>
        <taxon>Endopterygota</taxon>
        <taxon>Hymenoptera</taxon>
        <taxon>Apocrita</taxon>
        <taxon>Ichneumonoidea</taxon>
        <taxon>Braconidae</taxon>
        <taxon>Opiinae</taxon>
        <taxon>Fopius</taxon>
    </lineage>
</organism>
<feature type="compositionally biased region" description="Acidic residues" evidence="3">
    <location>
        <begin position="684"/>
        <end position="693"/>
    </location>
</feature>
<evidence type="ECO:0000256" key="2">
    <source>
        <dbReference type="RuleBase" id="RU049442"/>
    </source>
</evidence>
<evidence type="ECO:0000256" key="4">
    <source>
        <dbReference type="SAM" id="Phobius"/>
    </source>
</evidence>
<feature type="region of interest" description="Disordered" evidence="3">
    <location>
        <begin position="402"/>
        <end position="580"/>
    </location>
</feature>
<dbReference type="GO" id="GO:0008083">
    <property type="term" value="F:growth factor activity"/>
    <property type="evidence" value="ECO:0007669"/>
    <property type="project" value="InterPro"/>
</dbReference>
<feature type="transmembrane region" description="Helical" evidence="4">
    <location>
        <begin position="190"/>
        <end position="209"/>
    </location>
</feature>
<dbReference type="CDD" id="cd23311">
    <property type="entry name" value="beta-trefoil_FGF_Bnl-like"/>
    <property type="match status" value="1"/>
</dbReference>
<comment type="similarity">
    <text evidence="1 2">Belongs to the heparin-binding growth factors family.</text>
</comment>
<name>A0A0C9RNR5_9HYME</name>
<feature type="compositionally biased region" description="Basic residues" evidence="3">
    <location>
        <begin position="434"/>
        <end position="447"/>
    </location>
</feature>
<protein>
    <recommendedName>
        <fullName evidence="2">Fibroblast growth factor</fullName>
        <shortName evidence="2">FGF</shortName>
    </recommendedName>
</protein>
<dbReference type="Pfam" id="PF00167">
    <property type="entry name" value="FGF"/>
    <property type="match status" value="1"/>
</dbReference>
<evidence type="ECO:0000256" key="1">
    <source>
        <dbReference type="ARBA" id="ARBA00007936"/>
    </source>
</evidence>
<feature type="compositionally biased region" description="Basic and acidic residues" evidence="3">
    <location>
        <begin position="510"/>
        <end position="519"/>
    </location>
</feature>
<feature type="compositionally biased region" description="Basic residues" evidence="3">
    <location>
        <begin position="402"/>
        <end position="415"/>
    </location>
</feature>
<dbReference type="AlphaFoldDB" id="A0A0C9RNR5"/>
<reference evidence="5" key="1">
    <citation type="submission" date="2015-01" db="EMBL/GenBank/DDBJ databases">
        <title>Transcriptome Assembly of Fopius arisanus.</title>
        <authorList>
            <person name="Geib S."/>
        </authorList>
    </citation>
    <scope>NUCLEOTIDE SEQUENCE</scope>
</reference>
<feature type="compositionally biased region" description="Polar residues" evidence="3">
    <location>
        <begin position="416"/>
        <end position="425"/>
    </location>
</feature>
<keyword evidence="4" id="KW-0812">Transmembrane</keyword>
<accession>A0A0C9RNR5</accession>